<evidence type="ECO:0000313" key="1">
    <source>
        <dbReference type="EMBL" id="MBX08051.1"/>
    </source>
</evidence>
<dbReference type="EMBL" id="GGEC01027567">
    <property type="protein sequence ID" value="MBX08051.1"/>
    <property type="molecule type" value="Transcribed_RNA"/>
</dbReference>
<reference evidence="1" key="1">
    <citation type="submission" date="2018-02" db="EMBL/GenBank/DDBJ databases">
        <title>Rhizophora mucronata_Transcriptome.</title>
        <authorList>
            <person name="Meera S.P."/>
            <person name="Sreeshan A."/>
            <person name="Augustine A."/>
        </authorList>
    </citation>
    <scope>NUCLEOTIDE SEQUENCE</scope>
    <source>
        <tissue evidence="1">Leaf</tissue>
    </source>
</reference>
<proteinExistence type="predicted"/>
<sequence>MLPIYQAYLSPEFCNMSLHLLASCCKLQKLICFREIHEPLT</sequence>
<accession>A0A2P2KQP9</accession>
<protein>
    <submittedName>
        <fullName evidence="1">Uncharacterized protein MANES_11G093500</fullName>
    </submittedName>
</protein>
<name>A0A2P2KQP9_RHIMU</name>
<dbReference type="AlphaFoldDB" id="A0A2P2KQP9"/>
<organism evidence="1">
    <name type="scientific">Rhizophora mucronata</name>
    <name type="common">Asiatic mangrove</name>
    <dbReference type="NCBI Taxonomy" id="61149"/>
    <lineage>
        <taxon>Eukaryota</taxon>
        <taxon>Viridiplantae</taxon>
        <taxon>Streptophyta</taxon>
        <taxon>Embryophyta</taxon>
        <taxon>Tracheophyta</taxon>
        <taxon>Spermatophyta</taxon>
        <taxon>Magnoliopsida</taxon>
        <taxon>eudicotyledons</taxon>
        <taxon>Gunneridae</taxon>
        <taxon>Pentapetalae</taxon>
        <taxon>rosids</taxon>
        <taxon>fabids</taxon>
        <taxon>Malpighiales</taxon>
        <taxon>Rhizophoraceae</taxon>
        <taxon>Rhizophora</taxon>
    </lineage>
</organism>